<dbReference type="EMBL" id="FNIZ01000031">
    <property type="protein sequence ID" value="SDP74404.1"/>
    <property type="molecule type" value="Genomic_DNA"/>
</dbReference>
<keyword evidence="3" id="KW-1185">Reference proteome</keyword>
<evidence type="ECO:0000313" key="3">
    <source>
        <dbReference type="Proteomes" id="UP000198860"/>
    </source>
</evidence>
<reference evidence="3" key="1">
    <citation type="submission" date="2016-10" db="EMBL/GenBank/DDBJ databases">
        <authorList>
            <person name="Varghese N."/>
            <person name="Submissions S."/>
        </authorList>
    </citation>
    <scope>NUCLEOTIDE SEQUENCE [LARGE SCALE GENOMIC DNA]</scope>
    <source>
        <strain evidence="3">CGMCC 1.3703</strain>
    </source>
</reference>
<evidence type="ECO:0000256" key="1">
    <source>
        <dbReference type="SAM" id="MobiDB-lite"/>
    </source>
</evidence>
<feature type="region of interest" description="Disordered" evidence="1">
    <location>
        <begin position="1"/>
        <end position="44"/>
    </location>
</feature>
<dbReference type="Proteomes" id="UP000198860">
    <property type="component" value="Unassembled WGS sequence"/>
</dbReference>
<proteinExistence type="predicted"/>
<dbReference type="STRING" id="240303.SAMN05421677_13139"/>
<dbReference type="AlphaFoldDB" id="A0A1H0V7T1"/>
<accession>A0A1H0V7T1</accession>
<feature type="compositionally biased region" description="Basic and acidic residues" evidence="1">
    <location>
        <begin position="12"/>
        <end position="33"/>
    </location>
</feature>
<name>A0A1H0V7T1_HALAD</name>
<gene>
    <name evidence="2" type="ORF">SAMN05421677_13139</name>
</gene>
<organism evidence="2 3">
    <name type="scientific">Halobacillus aidingensis</name>
    <dbReference type="NCBI Taxonomy" id="240303"/>
    <lineage>
        <taxon>Bacteria</taxon>
        <taxon>Bacillati</taxon>
        <taxon>Bacillota</taxon>
        <taxon>Bacilli</taxon>
        <taxon>Bacillales</taxon>
        <taxon>Bacillaceae</taxon>
        <taxon>Halobacillus</taxon>
    </lineage>
</organism>
<evidence type="ECO:0000313" key="2">
    <source>
        <dbReference type="EMBL" id="SDP74404.1"/>
    </source>
</evidence>
<protein>
    <submittedName>
        <fullName evidence="2">Uncharacterized protein</fullName>
    </submittedName>
</protein>
<sequence length="44" mass="5068">MNMASGNKKITKSSEKKHARKEERRGKKQDETAINHVVNVYDPI</sequence>
<dbReference type="RefSeq" id="WP_279615137.1">
    <property type="nucleotide sequence ID" value="NZ_FNIZ01000031.1"/>
</dbReference>